<accession>A0AAV9GKX4</accession>
<gene>
    <name evidence="5" type="ORF">QBC34DRAFT_100340</name>
</gene>
<protein>
    <submittedName>
        <fullName evidence="5">Phosphatidylinositol-4-phosphate 5-kinase-domain-containing protein</fullName>
    </submittedName>
</protein>
<dbReference type="InterPro" id="IPR027483">
    <property type="entry name" value="PInositol-4-P-4/5-kinase_C_sf"/>
</dbReference>
<dbReference type="AlphaFoldDB" id="A0AAV9GKX4"/>
<reference evidence="5" key="1">
    <citation type="journal article" date="2023" name="Mol. Phylogenet. Evol.">
        <title>Genome-scale phylogeny and comparative genomics of the fungal order Sordariales.</title>
        <authorList>
            <person name="Hensen N."/>
            <person name="Bonometti L."/>
            <person name="Westerberg I."/>
            <person name="Brannstrom I.O."/>
            <person name="Guillou S."/>
            <person name="Cros-Aarteil S."/>
            <person name="Calhoun S."/>
            <person name="Haridas S."/>
            <person name="Kuo A."/>
            <person name="Mondo S."/>
            <person name="Pangilinan J."/>
            <person name="Riley R."/>
            <person name="LaButti K."/>
            <person name="Andreopoulos B."/>
            <person name="Lipzen A."/>
            <person name="Chen C."/>
            <person name="Yan M."/>
            <person name="Daum C."/>
            <person name="Ng V."/>
            <person name="Clum A."/>
            <person name="Steindorff A."/>
            <person name="Ohm R.A."/>
            <person name="Martin F."/>
            <person name="Silar P."/>
            <person name="Natvig D.O."/>
            <person name="Lalanne C."/>
            <person name="Gautier V."/>
            <person name="Ament-Velasquez S.L."/>
            <person name="Kruys A."/>
            <person name="Hutchinson M.I."/>
            <person name="Powell A.J."/>
            <person name="Barry K."/>
            <person name="Miller A.N."/>
            <person name="Grigoriev I.V."/>
            <person name="Debuchy R."/>
            <person name="Gladieux P."/>
            <person name="Hiltunen Thoren M."/>
            <person name="Johannesson H."/>
        </authorList>
    </citation>
    <scope>NUCLEOTIDE SEQUENCE</scope>
    <source>
        <strain evidence="5">PSN243</strain>
    </source>
</reference>
<keyword evidence="1" id="KW-0808">Transferase</keyword>
<dbReference type="InterPro" id="IPR023610">
    <property type="entry name" value="PInositol-4/5-P-5/4-kinase"/>
</dbReference>
<dbReference type="EMBL" id="MU865940">
    <property type="protein sequence ID" value="KAK4448848.1"/>
    <property type="molecule type" value="Genomic_DNA"/>
</dbReference>
<keyword evidence="1" id="KW-0067">ATP-binding</keyword>
<dbReference type="Gene3D" id="3.30.810.10">
    <property type="entry name" value="2-Layer Sandwich"/>
    <property type="match status" value="1"/>
</dbReference>
<dbReference type="Pfam" id="PF01504">
    <property type="entry name" value="PIP5K"/>
    <property type="match status" value="1"/>
</dbReference>
<dbReference type="Gene3D" id="3.30.800.10">
    <property type="entry name" value="Phosphatidylinositol Phosphate Kinase II Beta"/>
    <property type="match status" value="1"/>
</dbReference>
<feature type="compositionally biased region" description="Pro residues" evidence="2">
    <location>
        <begin position="285"/>
        <end position="295"/>
    </location>
</feature>
<evidence type="ECO:0000256" key="1">
    <source>
        <dbReference type="PROSITE-ProRule" id="PRU00781"/>
    </source>
</evidence>
<dbReference type="Proteomes" id="UP001321760">
    <property type="component" value="Unassembled WGS sequence"/>
</dbReference>
<sequence>MGRQEKIARSVVRAITNGSGMGKRSHSPLKWILALFSVFFSLYQLALNKIRPADFANLRRQHWKLSDDEYTSSFQAAEGGDGKQEETLKAIGDMGFSGSTFYSTADQRYLVKSVPRYSEHSYFRDDLLTPYVQYMATHPRSLLVRICDFLGARGFSLGRILRLAPSHHIVMENIMYGRELAKERGEVDWEDWDLKPTSYFFPERDIADGALTSEATKQQLADEFHDKIVLTREQADSFFSSLDADTKLLAEHNAVDYSLFLVRIKVPPQEARDDAAVAESDMVPTAPPSVPPSPPSWRTGVPSADGKHVFRAAILDFFWAKHKIQPQLMTFLISVWNAITNSGHMSITTTPDEYRERFMKMCRGIVEIRETADTGET</sequence>
<dbReference type="GO" id="GO:0046854">
    <property type="term" value="P:phosphatidylinositol phosphate biosynthetic process"/>
    <property type="evidence" value="ECO:0007669"/>
    <property type="project" value="TreeGrafter"/>
</dbReference>
<dbReference type="InterPro" id="IPR027484">
    <property type="entry name" value="PInositol-4-P-5-kinase_N"/>
</dbReference>
<dbReference type="SUPFAM" id="SSF56104">
    <property type="entry name" value="SAICAR synthase-like"/>
    <property type="match status" value="1"/>
</dbReference>
<keyword evidence="3" id="KW-0472">Membrane</keyword>
<dbReference type="SMART" id="SM00330">
    <property type="entry name" value="PIPKc"/>
    <property type="match status" value="1"/>
</dbReference>
<dbReference type="PROSITE" id="PS51455">
    <property type="entry name" value="PIPK"/>
    <property type="match status" value="1"/>
</dbReference>
<reference evidence="5" key="2">
    <citation type="submission" date="2023-05" db="EMBL/GenBank/DDBJ databases">
        <authorList>
            <consortium name="Lawrence Berkeley National Laboratory"/>
            <person name="Steindorff A."/>
            <person name="Hensen N."/>
            <person name="Bonometti L."/>
            <person name="Westerberg I."/>
            <person name="Brannstrom I.O."/>
            <person name="Guillou S."/>
            <person name="Cros-Aarteil S."/>
            <person name="Calhoun S."/>
            <person name="Haridas S."/>
            <person name="Kuo A."/>
            <person name="Mondo S."/>
            <person name="Pangilinan J."/>
            <person name="Riley R."/>
            <person name="Labutti K."/>
            <person name="Andreopoulos B."/>
            <person name="Lipzen A."/>
            <person name="Chen C."/>
            <person name="Yanf M."/>
            <person name="Daum C."/>
            <person name="Ng V."/>
            <person name="Clum A."/>
            <person name="Ohm R."/>
            <person name="Martin F."/>
            <person name="Silar P."/>
            <person name="Natvig D."/>
            <person name="Lalanne C."/>
            <person name="Gautier V."/>
            <person name="Ament-Velasquez S.L."/>
            <person name="Kruys A."/>
            <person name="Hutchinson M.I."/>
            <person name="Powell A.J."/>
            <person name="Barry K."/>
            <person name="Miller A.N."/>
            <person name="Grigoriev I.V."/>
            <person name="Debuchy R."/>
            <person name="Gladieux P."/>
            <person name="Thoren M.H."/>
            <person name="Johannesson H."/>
        </authorList>
    </citation>
    <scope>NUCLEOTIDE SEQUENCE</scope>
    <source>
        <strain evidence="5">PSN243</strain>
    </source>
</reference>
<keyword evidence="6" id="KW-1185">Reference proteome</keyword>
<keyword evidence="3" id="KW-1133">Transmembrane helix</keyword>
<feature type="domain" description="PIPK" evidence="4">
    <location>
        <begin position="1"/>
        <end position="366"/>
    </location>
</feature>
<dbReference type="GO" id="GO:0005524">
    <property type="term" value="F:ATP binding"/>
    <property type="evidence" value="ECO:0007669"/>
    <property type="project" value="UniProtKB-UniRule"/>
</dbReference>
<evidence type="ECO:0000256" key="2">
    <source>
        <dbReference type="SAM" id="MobiDB-lite"/>
    </source>
</evidence>
<dbReference type="PANTHER" id="PTHR23086">
    <property type="entry name" value="PHOSPHATIDYLINOSITOL-4-PHOSPHATE 5-KINASE"/>
    <property type="match status" value="1"/>
</dbReference>
<feature type="region of interest" description="Disordered" evidence="2">
    <location>
        <begin position="281"/>
        <end position="301"/>
    </location>
</feature>
<comment type="caution">
    <text evidence="5">The sequence shown here is derived from an EMBL/GenBank/DDBJ whole genome shotgun (WGS) entry which is preliminary data.</text>
</comment>
<dbReference type="GO" id="GO:0016308">
    <property type="term" value="F:1-phosphatidylinositol-4-phosphate 5-kinase activity"/>
    <property type="evidence" value="ECO:0007669"/>
    <property type="project" value="TreeGrafter"/>
</dbReference>
<organism evidence="5 6">
    <name type="scientific">Podospora aff. communis PSN243</name>
    <dbReference type="NCBI Taxonomy" id="3040156"/>
    <lineage>
        <taxon>Eukaryota</taxon>
        <taxon>Fungi</taxon>
        <taxon>Dikarya</taxon>
        <taxon>Ascomycota</taxon>
        <taxon>Pezizomycotina</taxon>
        <taxon>Sordariomycetes</taxon>
        <taxon>Sordariomycetidae</taxon>
        <taxon>Sordariales</taxon>
        <taxon>Podosporaceae</taxon>
        <taxon>Podospora</taxon>
    </lineage>
</organism>
<dbReference type="GO" id="GO:0005886">
    <property type="term" value="C:plasma membrane"/>
    <property type="evidence" value="ECO:0007669"/>
    <property type="project" value="TreeGrafter"/>
</dbReference>
<dbReference type="PANTHER" id="PTHR23086:SF126">
    <property type="entry name" value="PIPK DOMAIN-CONTAINING PROTEIN"/>
    <property type="match status" value="1"/>
</dbReference>
<dbReference type="InterPro" id="IPR002498">
    <property type="entry name" value="PInositol-4-P-4/5-kinase_core"/>
</dbReference>
<keyword evidence="1" id="KW-0547">Nucleotide-binding</keyword>
<proteinExistence type="predicted"/>
<keyword evidence="3" id="KW-0812">Transmembrane</keyword>
<name>A0AAV9GKX4_9PEZI</name>
<evidence type="ECO:0000256" key="3">
    <source>
        <dbReference type="SAM" id="Phobius"/>
    </source>
</evidence>
<evidence type="ECO:0000259" key="4">
    <source>
        <dbReference type="PROSITE" id="PS51455"/>
    </source>
</evidence>
<feature type="transmembrane region" description="Helical" evidence="3">
    <location>
        <begin position="29"/>
        <end position="47"/>
    </location>
</feature>
<evidence type="ECO:0000313" key="5">
    <source>
        <dbReference type="EMBL" id="KAK4448848.1"/>
    </source>
</evidence>
<keyword evidence="1" id="KW-0418">Kinase</keyword>
<evidence type="ECO:0000313" key="6">
    <source>
        <dbReference type="Proteomes" id="UP001321760"/>
    </source>
</evidence>